<evidence type="ECO:0000313" key="2">
    <source>
        <dbReference type="Proteomes" id="UP000636888"/>
    </source>
</evidence>
<keyword evidence="2" id="KW-1185">Reference proteome</keyword>
<protein>
    <submittedName>
        <fullName evidence="1">Uncharacterized protein</fullName>
    </submittedName>
</protein>
<organism evidence="1 2">
    <name type="scientific">Geomesophilobacter sediminis</name>
    <dbReference type="NCBI Taxonomy" id="2798584"/>
    <lineage>
        <taxon>Bacteria</taxon>
        <taxon>Pseudomonadati</taxon>
        <taxon>Thermodesulfobacteriota</taxon>
        <taxon>Desulfuromonadia</taxon>
        <taxon>Geobacterales</taxon>
        <taxon>Geobacteraceae</taxon>
        <taxon>Geomesophilobacter</taxon>
    </lineage>
</organism>
<dbReference type="Proteomes" id="UP000636888">
    <property type="component" value="Unassembled WGS sequence"/>
</dbReference>
<comment type="caution">
    <text evidence="1">The sequence shown here is derived from an EMBL/GenBank/DDBJ whole genome shotgun (WGS) entry which is preliminary data.</text>
</comment>
<name>A0A8J7J0H5_9BACT</name>
<accession>A0A8J7J0H5</accession>
<evidence type="ECO:0000313" key="1">
    <source>
        <dbReference type="EMBL" id="MBJ6723883.1"/>
    </source>
</evidence>
<sequence length="63" mass="6143">MATPVPAAPVQVPEPEPERAALARVPEVAPAAWAVLGPAAPAVAEAPVAAQAVAAVAVNRSIS</sequence>
<gene>
    <name evidence="1" type="ORF">JFN93_04100</name>
</gene>
<proteinExistence type="predicted"/>
<dbReference type="RefSeq" id="WP_199382725.1">
    <property type="nucleotide sequence ID" value="NZ_JAEMHM010000003.1"/>
</dbReference>
<dbReference type="EMBL" id="JAEMHM010000003">
    <property type="protein sequence ID" value="MBJ6723883.1"/>
    <property type="molecule type" value="Genomic_DNA"/>
</dbReference>
<reference evidence="1" key="1">
    <citation type="submission" date="2020-12" db="EMBL/GenBank/DDBJ databases">
        <title>Geomonas sp. Red875, isolated from river sediment.</title>
        <authorList>
            <person name="Xu Z."/>
            <person name="Zhang Z."/>
            <person name="Masuda Y."/>
            <person name="Itoh H."/>
            <person name="Senoo K."/>
        </authorList>
    </citation>
    <scope>NUCLEOTIDE SEQUENCE</scope>
    <source>
        <strain evidence="1">Red875</strain>
    </source>
</reference>
<dbReference type="AlphaFoldDB" id="A0A8J7J0H5"/>